<evidence type="ECO:0000259" key="4">
    <source>
        <dbReference type="Pfam" id="PF20866"/>
    </source>
</evidence>
<feature type="domain" description="Phosphoribosyl-dephospho-CoA transferase MdcG C-terminal" evidence="3">
    <location>
        <begin position="94"/>
        <end position="204"/>
    </location>
</feature>
<dbReference type="EMBL" id="JQBR01000003">
    <property type="protein sequence ID" value="KRN66988.1"/>
    <property type="molecule type" value="Genomic_DNA"/>
</dbReference>
<dbReference type="RefSeq" id="WP_057749763.1">
    <property type="nucleotide sequence ID" value="NZ_BJVH01000004.1"/>
</dbReference>
<comment type="caution">
    <text evidence="5">The sequence shown here is derived from an EMBL/GenBank/DDBJ whole genome shotgun (WGS) entry which is preliminary data.</text>
</comment>
<evidence type="ECO:0000256" key="2">
    <source>
        <dbReference type="ARBA" id="ARBA00022695"/>
    </source>
</evidence>
<dbReference type="STRING" id="319652.IV80_GL001078"/>
<keyword evidence="2" id="KW-0548">Nucleotidyltransferase</keyword>
<evidence type="ECO:0000256" key="1">
    <source>
        <dbReference type="ARBA" id="ARBA00022679"/>
    </source>
</evidence>
<accession>A0A0R2IXJ0</accession>
<dbReference type="Pfam" id="PF20866">
    <property type="entry name" value="MdcG_N"/>
    <property type="match status" value="1"/>
</dbReference>
<dbReference type="GO" id="GO:0016779">
    <property type="term" value="F:nucleotidyltransferase activity"/>
    <property type="evidence" value="ECO:0007669"/>
    <property type="project" value="UniProtKB-KW"/>
</dbReference>
<evidence type="ECO:0000313" key="6">
    <source>
        <dbReference type="Proteomes" id="UP000051568"/>
    </source>
</evidence>
<dbReference type="NCBIfam" id="TIGR03135">
    <property type="entry name" value="malonate_mdcG"/>
    <property type="match status" value="1"/>
</dbReference>
<dbReference type="AlphaFoldDB" id="A0A0R2IXJ0"/>
<dbReference type="InterPro" id="IPR017557">
    <property type="entry name" value="Holo-ACP_synthase"/>
</dbReference>
<dbReference type="InterPro" id="IPR049180">
    <property type="entry name" value="MdcG_C"/>
</dbReference>
<dbReference type="InterPro" id="IPR048903">
    <property type="entry name" value="MdcG_N"/>
</dbReference>
<organism evidence="5 6">
    <name type="scientific">Pediococcus cellicola</name>
    <dbReference type="NCBI Taxonomy" id="319652"/>
    <lineage>
        <taxon>Bacteria</taxon>
        <taxon>Bacillati</taxon>
        <taxon>Bacillota</taxon>
        <taxon>Bacilli</taxon>
        <taxon>Lactobacillales</taxon>
        <taxon>Lactobacillaceae</taxon>
        <taxon>Pediococcus</taxon>
    </lineage>
</organism>
<reference evidence="5 6" key="1">
    <citation type="journal article" date="2015" name="Genome Announc.">
        <title>Expanding the biotechnology potential of lactobacilli through comparative genomics of 213 strains and associated genera.</title>
        <authorList>
            <person name="Sun Z."/>
            <person name="Harris H.M."/>
            <person name="McCann A."/>
            <person name="Guo C."/>
            <person name="Argimon S."/>
            <person name="Zhang W."/>
            <person name="Yang X."/>
            <person name="Jeffery I.B."/>
            <person name="Cooney J.C."/>
            <person name="Kagawa T.F."/>
            <person name="Liu W."/>
            <person name="Song Y."/>
            <person name="Salvetti E."/>
            <person name="Wrobel A."/>
            <person name="Rasinkangas P."/>
            <person name="Parkhill J."/>
            <person name="Rea M.C."/>
            <person name="O'Sullivan O."/>
            <person name="Ritari J."/>
            <person name="Douillard F.P."/>
            <person name="Paul Ross R."/>
            <person name="Yang R."/>
            <person name="Briner A.E."/>
            <person name="Felis G.E."/>
            <person name="de Vos W.M."/>
            <person name="Barrangou R."/>
            <person name="Klaenhammer T.R."/>
            <person name="Caufield P.W."/>
            <person name="Cui Y."/>
            <person name="Zhang H."/>
            <person name="O'Toole P.W."/>
        </authorList>
    </citation>
    <scope>NUCLEOTIDE SEQUENCE [LARGE SCALE GENOMIC DNA]</scope>
    <source>
        <strain evidence="5 6">DSM 17757</strain>
    </source>
</reference>
<evidence type="ECO:0000313" key="5">
    <source>
        <dbReference type="EMBL" id="KRN66988.1"/>
    </source>
</evidence>
<proteinExistence type="predicted"/>
<dbReference type="Proteomes" id="UP000051568">
    <property type="component" value="Unassembled WGS sequence"/>
</dbReference>
<keyword evidence="1 5" id="KW-0808">Transferase</keyword>
<dbReference type="OrthoDB" id="1275217at2"/>
<name>A0A0R2IXJ0_9LACO</name>
<evidence type="ECO:0000259" key="3">
    <source>
        <dbReference type="Pfam" id="PF10620"/>
    </source>
</evidence>
<dbReference type="PATRIC" id="fig|319652.3.peg.1087"/>
<keyword evidence="6" id="KW-1185">Reference proteome</keyword>
<feature type="domain" description="Phosphoribosyl-dephospho-CoA transferase MdcG N-terminal" evidence="4">
    <location>
        <begin position="5"/>
        <end position="77"/>
    </location>
</feature>
<dbReference type="Pfam" id="PF10620">
    <property type="entry name" value="MdcG"/>
    <property type="match status" value="1"/>
</dbReference>
<protein>
    <submittedName>
        <fullName evidence="5">Phosphoribosyl-dephospho-CoA transferase</fullName>
    </submittedName>
</protein>
<gene>
    <name evidence="5" type="ORF">IV80_GL001078</name>
</gene>
<dbReference type="NCBIfam" id="NF002332">
    <property type="entry name" value="PRK01293.1"/>
    <property type="match status" value="1"/>
</dbReference>
<sequence length="211" mass="23416">MTYFPHDLIKLNEVQHLVNFAELPQWAKDSLLRAPFVVVRRGSQINGQIPVGIRGLLKAQRAAAVIAEKNVAQKISPFQLVQSQKWTFVEKIRQQLPVFQALPAVVPILEPFEWGIGGSCEYELASGVHMVNVNSDLDIIVKHFAKLSVTQAQTLLAKLNQFGVHIDLQVVTGQNGFSLEEFANARSQTVLIKTSSGPKLATDPWQAIQEL</sequence>